<protein>
    <submittedName>
        <fullName evidence="1">Uncharacterized protein</fullName>
    </submittedName>
</protein>
<keyword evidence="2" id="KW-1185">Reference proteome</keyword>
<dbReference type="EMBL" id="JANRMS010000468">
    <property type="protein sequence ID" value="KAJ3539298.1"/>
    <property type="molecule type" value="Genomic_DNA"/>
</dbReference>
<name>A0ACC1SGK1_9HYPO</name>
<evidence type="ECO:0000313" key="2">
    <source>
        <dbReference type="Proteomes" id="UP001148629"/>
    </source>
</evidence>
<evidence type="ECO:0000313" key="1">
    <source>
        <dbReference type="EMBL" id="KAJ3539298.1"/>
    </source>
</evidence>
<proteinExistence type="predicted"/>
<reference evidence="1" key="1">
    <citation type="submission" date="2022-08" db="EMBL/GenBank/DDBJ databases">
        <title>Genome Sequence of Fusarium decemcellulare.</title>
        <authorList>
            <person name="Buettner E."/>
        </authorList>
    </citation>
    <scope>NUCLEOTIDE SEQUENCE</scope>
    <source>
        <strain evidence="1">Babe19</strain>
    </source>
</reference>
<dbReference type="Proteomes" id="UP001148629">
    <property type="component" value="Unassembled WGS sequence"/>
</dbReference>
<gene>
    <name evidence="1" type="ORF">NM208_g5550</name>
</gene>
<organism evidence="1 2">
    <name type="scientific">Fusarium decemcellulare</name>
    <dbReference type="NCBI Taxonomy" id="57161"/>
    <lineage>
        <taxon>Eukaryota</taxon>
        <taxon>Fungi</taxon>
        <taxon>Dikarya</taxon>
        <taxon>Ascomycota</taxon>
        <taxon>Pezizomycotina</taxon>
        <taxon>Sordariomycetes</taxon>
        <taxon>Hypocreomycetidae</taxon>
        <taxon>Hypocreales</taxon>
        <taxon>Nectriaceae</taxon>
        <taxon>Fusarium</taxon>
        <taxon>Fusarium decemcellulare species complex</taxon>
    </lineage>
</organism>
<comment type="caution">
    <text evidence="1">The sequence shown here is derived from an EMBL/GenBank/DDBJ whole genome shotgun (WGS) entry which is preliminary data.</text>
</comment>
<accession>A0ACC1SGK1</accession>
<sequence length="601" mass="67454">MSSKALNLHARCCRTPAQRVRHVLKSLSPTPFQLVLLPVGLEMSNGDPINSFAYFDCGHGLTGKRWNAYTYADDKAACMLPSFGLEVDNERTTDDIKHWLSNCKCVKTPQSPNNRPFRPTRLIDLKNYPDHGITVKLSSGVDIPAYACLSYCWGGPQKLVCTSASFKPTQSWNIPSANLPPAFVDTFKVALQLGFLYIWIDSLCIIQDDEEDKDKEILQMPSIYKNASLTICASSSSSCYQGFLHPRTDYSELKLPLRIPGGQVGSIRLDNFSWLEPGAIEPLAFRAWAFQEWMLSPRILEYGSRAVRWICYCCHGYGGRNAIPINGFDNRNHQDAVPPRTYSLFACLNSRGFRHFPVSKEILHGIWASTVYKYSSLNLTFPGDRLAAIGGVATELQESTGVQYLAGLWNHERLPLHLQWWVRTPLNMLKGRPEKARTPSWSWAGIDNQVMFKYSAIVAEDFRVVNAEVSGGFGKVASGSMTMTGRMRKGLKWQGPNIKAALHEPWGVEVMGLNDHEPVLRILPDCAGELVQRVGDKLMITECELDLIAVGKSQEDPQMVRGLVLRKEPNKANYTRVALFDVQDREGFAIRDWTVKTITVI</sequence>